<organism evidence="6 7">
    <name type="scientific">Talaromyces islandicus</name>
    <name type="common">Penicillium islandicum</name>
    <dbReference type="NCBI Taxonomy" id="28573"/>
    <lineage>
        <taxon>Eukaryota</taxon>
        <taxon>Fungi</taxon>
        <taxon>Dikarya</taxon>
        <taxon>Ascomycota</taxon>
        <taxon>Pezizomycotina</taxon>
        <taxon>Eurotiomycetes</taxon>
        <taxon>Eurotiomycetidae</taxon>
        <taxon>Eurotiales</taxon>
        <taxon>Trichocomaceae</taxon>
        <taxon>Talaromyces</taxon>
        <taxon>Talaromyces sect. Islandici</taxon>
    </lineage>
</organism>
<keyword evidence="1 3" id="KW-0238">DNA-binding</keyword>
<dbReference type="InterPro" id="IPR051356">
    <property type="entry name" value="SOX/SOX-like_TF"/>
</dbReference>
<evidence type="ECO:0000313" key="7">
    <source>
        <dbReference type="Proteomes" id="UP000054383"/>
    </source>
</evidence>
<dbReference type="CDD" id="cd01389">
    <property type="entry name" value="HMG-box_ROX1-like"/>
    <property type="match status" value="1"/>
</dbReference>
<reference evidence="6 7" key="1">
    <citation type="submission" date="2015-04" db="EMBL/GenBank/DDBJ databases">
        <authorList>
            <person name="Syromyatnikov M.Y."/>
            <person name="Popov V.N."/>
        </authorList>
    </citation>
    <scope>NUCLEOTIDE SEQUENCE [LARGE SCALE GENOMIC DNA]</scope>
    <source>
        <strain evidence="6">WF-38-12</strain>
    </source>
</reference>
<dbReference type="SMART" id="SM00398">
    <property type="entry name" value="HMG"/>
    <property type="match status" value="1"/>
</dbReference>
<dbReference type="PANTHER" id="PTHR45789">
    <property type="entry name" value="FI18025P1"/>
    <property type="match status" value="1"/>
</dbReference>
<dbReference type="Proteomes" id="UP000054383">
    <property type="component" value="Unassembled WGS sequence"/>
</dbReference>
<dbReference type="PROSITE" id="PS50118">
    <property type="entry name" value="HMG_BOX_2"/>
    <property type="match status" value="1"/>
</dbReference>
<feature type="compositionally biased region" description="Low complexity" evidence="4">
    <location>
        <begin position="69"/>
        <end position="81"/>
    </location>
</feature>
<proteinExistence type="predicted"/>
<evidence type="ECO:0000256" key="4">
    <source>
        <dbReference type="SAM" id="MobiDB-lite"/>
    </source>
</evidence>
<dbReference type="STRING" id="28573.A0A0U1LR57"/>
<gene>
    <name evidence="6" type="ORF">PISL3812_02081</name>
</gene>
<evidence type="ECO:0000313" key="6">
    <source>
        <dbReference type="EMBL" id="CRG84909.1"/>
    </source>
</evidence>
<protein>
    <recommendedName>
        <fullName evidence="5">HMG box domain-containing protein</fullName>
    </recommendedName>
</protein>
<evidence type="ECO:0000256" key="3">
    <source>
        <dbReference type="PROSITE-ProRule" id="PRU00267"/>
    </source>
</evidence>
<name>A0A0U1LR57_TALIS</name>
<accession>A0A0U1LR57</accession>
<feature type="region of interest" description="Disordered" evidence="4">
    <location>
        <begin position="231"/>
        <end position="302"/>
    </location>
</feature>
<feature type="compositionally biased region" description="Low complexity" evidence="4">
    <location>
        <begin position="24"/>
        <end position="40"/>
    </location>
</feature>
<evidence type="ECO:0000256" key="1">
    <source>
        <dbReference type="ARBA" id="ARBA00023125"/>
    </source>
</evidence>
<sequence length="481" mass="52950">MLARCPLAEADNDYHIVHTPYDPSSRMSSSSSRMGARSAAYLPPPTFSPDVGSMAPLQVDEGSQYTATPELSSESDLLPDPSNNPILFEGDYSQPPASANSRVRVLKAPRVRRRTRPATTDKAPNLVIDKPLSVLTKHLKHIPLKDMKKWANRDAYTRLQEVAEKNGKIARPMNSFMLYRSAYAERTKEWCRKNNHQVVSRVSGQSWPMEPPEIREEYELLALIERDNHQKAHPNYKFAPNKTQTPPRRKRPLADEGSEAEEGEVHGPIQSSPMSGKRVRPSGLSSSFTSRDSTPLDSHEPLLDTYQPSAWQLPSGRPMGAPLYPSTETGYFMAHANMTRAADQGHPASGPGPLNSHYGTSASLVGIPGGVHQELVRSYPSGHAANRLEDSQLDPQLLSSDVAGGDLRSFSWPNFTFRHTEQDLAPYFRLAGNNMGYEAMSGFPGGPGIDDSGIWTGCEDGLSEVSKDLEGWLQPSTGYPS</sequence>
<dbReference type="AlphaFoldDB" id="A0A0U1LR57"/>
<feature type="DNA-binding region" description="HMG box" evidence="3">
    <location>
        <begin position="169"/>
        <end position="237"/>
    </location>
</feature>
<feature type="region of interest" description="Disordered" evidence="4">
    <location>
        <begin position="19"/>
        <end position="101"/>
    </location>
</feature>
<dbReference type="InterPro" id="IPR009071">
    <property type="entry name" value="HMG_box_dom"/>
</dbReference>
<evidence type="ECO:0000259" key="5">
    <source>
        <dbReference type="PROSITE" id="PS50118"/>
    </source>
</evidence>
<keyword evidence="2 3" id="KW-0539">Nucleus</keyword>
<evidence type="ECO:0000256" key="2">
    <source>
        <dbReference type="ARBA" id="ARBA00023242"/>
    </source>
</evidence>
<feature type="domain" description="HMG box" evidence="5">
    <location>
        <begin position="169"/>
        <end position="237"/>
    </location>
</feature>
<dbReference type="GO" id="GO:0000981">
    <property type="term" value="F:DNA-binding transcription factor activity, RNA polymerase II-specific"/>
    <property type="evidence" value="ECO:0007669"/>
    <property type="project" value="TreeGrafter"/>
</dbReference>
<dbReference type="InterPro" id="IPR036910">
    <property type="entry name" value="HMG_box_dom_sf"/>
</dbReference>
<dbReference type="PANTHER" id="PTHR45789:SF2">
    <property type="entry name" value="FI18025P1"/>
    <property type="match status" value="1"/>
</dbReference>
<feature type="compositionally biased region" description="Polar residues" evidence="4">
    <location>
        <begin position="283"/>
        <end position="296"/>
    </location>
</feature>
<dbReference type="OMA" id="WALEPPE"/>
<dbReference type="SUPFAM" id="SSF47095">
    <property type="entry name" value="HMG-box"/>
    <property type="match status" value="1"/>
</dbReference>
<dbReference type="Pfam" id="PF00505">
    <property type="entry name" value="HMG_box"/>
    <property type="match status" value="1"/>
</dbReference>
<dbReference type="EMBL" id="CVMT01000002">
    <property type="protein sequence ID" value="CRG84909.1"/>
    <property type="molecule type" value="Genomic_DNA"/>
</dbReference>
<dbReference type="GO" id="GO:0000978">
    <property type="term" value="F:RNA polymerase II cis-regulatory region sequence-specific DNA binding"/>
    <property type="evidence" value="ECO:0007669"/>
    <property type="project" value="TreeGrafter"/>
</dbReference>
<dbReference type="Gene3D" id="1.10.30.10">
    <property type="entry name" value="High mobility group box domain"/>
    <property type="match status" value="1"/>
</dbReference>
<dbReference type="GO" id="GO:0005634">
    <property type="term" value="C:nucleus"/>
    <property type="evidence" value="ECO:0007669"/>
    <property type="project" value="UniProtKB-UniRule"/>
</dbReference>
<keyword evidence="7" id="KW-1185">Reference proteome</keyword>
<dbReference type="OrthoDB" id="2307332at2759"/>